<keyword evidence="4" id="KW-1185">Reference proteome</keyword>
<dbReference type="Proteomes" id="UP001595711">
    <property type="component" value="Unassembled WGS sequence"/>
</dbReference>
<sequence length="100" mass="11502">MTDFLAILGFWLIGIPGIVLVGLMARSAERRRSLAYEWNTGELTRRKKRMETMEVETREYHRKIAELMLDIARLEARVGKLNDIVNERGSIKKTATRPAA</sequence>
<evidence type="ECO:0000256" key="1">
    <source>
        <dbReference type="SAM" id="Coils"/>
    </source>
</evidence>
<name>A0ABV7VAV3_9PROT</name>
<dbReference type="RefSeq" id="WP_379720366.1">
    <property type="nucleotide sequence ID" value="NZ_JBHRYJ010000001.1"/>
</dbReference>
<keyword evidence="2" id="KW-1133">Transmembrane helix</keyword>
<evidence type="ECO:0000313" key="3">
    <source>
        <dbReference type="EMBL" id="MFC3674077.1"/>
    </source>
</evidence>
<comment type="caution">
    <text evidence="3">The sequence shown here is derived from an EMBL/GenBank/DDBJ whole genome shotgun (WGS) entry which is preliminary data.</text>
</comment>
<dbReference type="EMBL" id="JBHRYJ010000001">
    <property type="protein sequence ID" value="MFC3674077.1"/>
    <property type="molecule type" value="Genomic_DNA"/>
</dbReference>
<feature type="transmembrane region" description="Helical" evidence="2">
    <location>
        <begin position="6"/>
        <end position="25"/>
    </location>
</feature>
<proteinExistence type="predicted"/>
<organism evidence="3 4">
    <name type="scientific">Ferrovibrio xuzhouensis</name>
    <dbReference type="NCBI Taxonomy" id="1576914"/>
    <lineage>
        <taxon>Bacteria</taxon>
        <taxon>Pseudomonadati</taxon>
        <taxon>Pseudomonadota</taxon>
        <taxon>Alphaproteobacteria</taxon>
        <taxon>Rhodospirillales</taxon>
        <taxon>Rhodospirillaceae</taxon>
        <taxon>Ferrovibrio</taxon>
    </lineage>
</organism>
<keyword evidence="2" id="KW-0812">Transmembrane</keyword>
<accession>A0ABV7VAV3</accession>
<keyword evidence="1" id="KW-0175">Coiled coil</keyword>
<evidence type="ECO:0008006" key="5">
    <source>
        <dbReference type="Google" id="ProtNLM"/>
    </source>
</evidence>
<evidence type="ECO:0000256" key="2">
    <source>
        <dbReference type="SAM" id="Phobius"/>
    </source>
</evidence>
<protein>
    <recommendedName>
        <fullName evidence="5">Phage shock protein B</fullName>
    </recommendedName>
</protein>
<reference evidence="4" key="1">
    <citation type="journal article" date="2019" name="Int. J. Syst. Evol. Microbiol.">
        <title>The Global Catalogue of Microorganisms (GCM) 10K type strain sequencing project: providing services to taxonomists for standard genome sequencing and annotation.</title>
        <authorList>
            <consortium name="The Broad Institute Genomics Platform"/>
            <consortium name="The Broad Institute Genome Sequencing Center for Infectious Disease"/>
            <person name="Wu L."/>
            <person name="Ma J."/>
        </authorList>
    </citation>
    <scope>NUCLEOTIDE SEQUENCE [LARGE SCALE GENOMIC DNA]</scope>
    <source>
        <strain evidence="4">KCTC 42182</strain>
    </source>
</reference>
<keyword evidence="2" id="KW-0472">Membrane</keyword>
<evidence type="ECO:0000313" key="4">
    <source>
        <dbReference type="Proteomes" id="UP001595711"/>
    </source>
</evidence>
<feature type="coiled-coil region" evidence="1">
    <location>
        <begin position="57"/>
        <end position="84"/>
    </location>
</feature>
<gene>
    <name evidence="3" type="ORF">ACFOOQ_00890</name>
</gene>